<dbReference type="Proteomes" id="UP001396334">
    <property type="component" value="Unassembled WGS sequence"/>
</dbReference>
<protein>
    <submittedName>
        <fullName evidence="1">Uncharacterized protein</fullName>
    </submittedName>
</protein>
<organism evidence="1 2">
    <name type="scientific">Hibiscus sabdariffa</name>
    <name type="common">roselle</name>
    <dbReference type="NCBI Taxonomy" id="183260"/>
    <lineage>
        <taxon>Eukaryota</taxon>
        <taxon>Viridiplantae</taxon>
        <taxon>Streptophyta</taxon>
        <taxon>Embryophyta</taxon>
        <taxon>Tracheophyta</taxon>
        <taxon>Spermatophyta</taxon>
        <taxon>Magnoliopsida</taxon>
        <taxon>eudicotyledons</taxon>
        <taxon>Gunneridae</taxon>
        <taxon>Pentapetalae</taxon>
        <taxon>rosids</taxon>
        <taxon>malvids</taxon>
        <taxon>Malvales</taxon>
        <taxon>Malvaceae</taxon>
        <taxon>Malvoideae</taxon>
        <taxon>Hibiscus</taxon>
    </lineage>
</organism>
<comment type="caution">
    <text evidence="1">The sequence shown here is derived from an EMBL/GenBank/DDBJ whole genome shotgun (WGS) entry which is preliminary data.</text>
</comment>
<reference evidence="1 2" key="1">
    <citation type="journal article" date="2024" name="G3 (Bethesda)">
        <title>Genome assembly of Hibiscus sabdariffa L. provides insights into metabolisms of medicinal natural products.</title>
        <authorList>
            <person name="Kim T."/>
        </authorList>
    </citation>
    <scope>NUCLEOTIDE SEQUENCE [LARGE SCALE GENOMIC DNA]</scope>
    <source>
        <strain evidence="1">TK-2024</strain>
        <tissue evidence="1">Old leaves</tissue>
    </source>
</reference>
<sequence>MDDINLFTYERNARPQFFVCRSCHIPVLPGNDISAVSLSPPGDAVLVLCLNPCFAFSFSAIRALVEPEPEPERQLSDLSYGNDGSGHTLQFFASTEVPDPIMSRRMWSVLRLNQLLYWNGTQMVYADTHWSVNSNRQ</sequence>
<evidence type="ECO:0000313" key="1">
    <source>
        <dbReference type="EMBL" id="KAK9038008.1"/>
    </source>
</evidence>
<keyword evidence="2" id="KW-1185">Reference proteome</keyword>
<name>A0ABR2TKK2_9ROSI</name>
<gene>
    <name evidence="1" type="ORF">V6N11_022901</name>
</gene>
<dbReference type="EMBL" id="JBBPBN010000005">
    <property type="protein sequence ID" value="KAK9038008.1"/>
    <property type="molecule type" value="Genomic_DNA"/>
</dbReference>
<accession>A0ABR2TKK2</accession>
<proteinExistence type="predicted"/>
<evidence type="ECO:0000313" key="2">
    <source>
        <dbReference type="Proteomes" id="UP001396334"/>
    </source>
</evidence>